<evidence type="ECO:0000313" key="2">
    <source>
        <dbReference type="Proteomes" id="UP001183420"/>
    </source>
</evidence>
<dbReference type="RefSeq" id="WP_311597339.1">
    <property type="nucleotide sequence ID" value="NZ_JAVREM010000007.1"/>
</dbReference>
<organism evidence="1 2">
    <name type="scientific">Streptomyces millisiae</name>
    <dbReference type="NCBI Taxonomy" id="3075542"/>
    <lineage>
        <taxon>Bacteria</taxon>
        <taxon>Bacillati</taxon>
        <taxon>Actinomycetota</taxon>
        <taxon>Actinomycetes</taxon>
        <taxon>Kitasatosporales</taxon>
        <taxon>Streptomycetaceae</taxon>
        <taxon>Streptomyces</taxon>
    </lineage>
</organism>
<dbReference type="EMBL" id="JAVREM010000007">
    <property type="protein sequence ID" value="MDT0318579.1"/>
    <property type="molecule type" value="Genomic_DNA"/>
</dbReference>
<protein>
    <submittedName>
        <fullName evidence="1">Uncharacterized protein</fullName>
    </submittedName>
</protein>
<sequence length="144" mass="16065">MELPEGWEWLDDMIDDWEVPDELRRPSPVINVSLAIQILSCDTTGLEIRALVGEFILQDALFNSWILEERKGDGAGVRQLAQLSAKVRDQTRFVYEAWRGFASALELEGRPEDVSPVISNARDRLAAALRESVDVLSALRGGGQ</sequence>
<comment type="caution">
    <text evidence="1">The sequence shown here is derived from an EMBL/GenBank/DDBJ whole genome shotgun (WGS) entry which is preliminary data.</text>
</comment>
<dbReference type="Proteomes" id="UP001183420">
    <property type="component" value="Unassembled WGS sequence"/>
</dbReference>
<keyword evidence="2" id="KW-1185">Reference proteome</keyword>
<gene>
    <name evidence="1" type="ORF">RNC47_09550</name>
</gene>
<proteinExistence type="predicted"/>
<accession>A0ABU2LLW0</accession>
<name>A0ABU2LLW0_9ACTN</name>
<reference evidence="2" key="1">
    <citation type="submission" date="2023-07" db="EMBL/GenBank/DDBJ databases">
        <title>30 novel species of actinomycetes from the DSMZ collection.</title>
        <authorList>
            <person name="Nouioui I."/>
        </authorList>
    </citation>
    <scope>NUCLEOTIDE SEQUENCE [LARGE SCALE GENOMIC DNA]</scope>
    <source>
        <strain evidence="2">DSM 44918</strain>
    </source>
</reference>
<evidence type="ECO:0000313" key="1">
    <source>
        <dbReference type="EMBL" id="MDT0318579.1"/>
    </source>
</evidence>